<evidence type="ECO:0000256" key="7">
    <source>
        <dbReference type="ARBA" id="ARBA00029731"/>
    </source>
</evidence>
<dbReference type="InterPro" id="IPR033721">
    <property type="entry name" value="ProRS_core_arch_euk"/>
</dbReference>
<dbReference type="SUPFAM" id="SSF52954">
    <property type="entry name" value="Class II aaRS ABD-related"/>
    <property type="match status" value="1"/>
</dbReference>
<dbReference type="Pfam" id="PF09180">
    <property type="entry name" value="ProRS-C_1"/>
    <property type="match status" value="1"/>
</dbReference>
<dbReference type="GO" id="GO:0017101">
    <property type="term" value="C:aminoacyl-tRNA synthetase multienzyme complex"/>
    <property type="evidence" value="ECO:0007669"/>
    <property type="project" value="TreeGrafter"/>
</dbReference>
<dbReference type="SUPFAM" id="SSF64586">
    <property type="entry name" value="C-terminal domain of ProRS"/>
    <property type="match status" value="1"/>
</dbReference>
<sequence length="744" mass="83694">WIKLYANGNEGKAKFEANSEERQCEAAAPFLNFALKSIAMAEKIVAAFHALGIPLENVDHVPAFTVEEQAAAVGHLPGVLTKNLVLKDKKEGIFLICAAAHQTVEVKSLAKKMQLVSNKVNLRFATEDVLHNVLQVKQGSVSPLAVLNDTENQVRLVLDAALLTADKINCHPLQNDKTVSITPADLLKFVRHYAHEPLIVDFSVSVAQATSPRAAAAPKAPAKEKNTIVKPDKLEKDTKSKEGMVWSKKENFPDWYTDVITKSQMIDYYDVSGCYVLRPWSYEIWERIQAYLDGKFKEIGVKNCYFPMFVTSEKLNREKDHLEGFAPEVAWVTKSGDTDLKEPIAIRPTSETIMYPAFKSWIRSHRDLPLRLNQWCNVVRWEFKNPTPFIRTREFLWQEGHTAHATRESAATEVMQILEFYAGAYEELLAVPMIKGKKSEVEKFAGADYTTTIEGFVPSTGRGIQAATSHHLGQNFGRMFGISAEDDEGKKIIPYQNSWGFTTRSIGVMVMLHGDDKGLVLPPRVAPIQVVVVPIPVKDKDETDALFAQGDVLHDILRKVGVRVEVDHRRIYTPGWKYNHWELKGVPLRFELGPKDVAKSQVRVVRRDNNDKVDIPFTDLAAKIPALLDQIQADMLARARTERDSRIKVVTEWKDFVKTIAEGNMVLTPFCNEKEWEEQVKARSRDESLALLGEDGEADNTATSVAAKSLCLPFEHNELPIEDGVKCFISGQPAKCWILWGRSY</sequence>
<reference evidence="11 12" key="1">
    <citation type="submission" date="2018-08" db="EMBL/GenBank/DDBJ databases">
        <title>Aphanomyces genome sequencing and annotation.</title>
        <authorList>
            <person name="Minardi D."/>
            <person name="Oidtmann B."/>
            <person name="Van Der Giezen M."/>
            <person name="Studholme D.J."/>
        </authorList>
    </citation>
    <scope>NUCLEOTIDE SEQUENCE [LARGE SCALE GENOMIC DNA]</scope>
    <source>
        <strain evidence="11 12">Si</strain>
    </source>
</reference>
<dbReference type="CDD" id="cd00862">
    <property type="entry name" value="ProRS_anticodon_zinc"/>
    <property type="match status" value="1"/>
</dbReference>
<dbReference type="Gene3D" id="3.40.50.800">
    <property type="entry name" value="Anticodon-binding domain"/>
    <property type="match status" value="1"/>
</dbReference>
<dbReference type="InterPro" id="IPR036754">
    <property type="entry name" value="YbaK/aa-tRNA-synt-asso_dom_sf"/>
</dbReference>
<feature type="domain" description="Aminoacyl-transfer RNA synthetases class-II family profile" evidence="10">
    <location>
        <begin position="273"/>
        <end position="522"/>
    </location>
</feature>
<protein>
    <recommendedName>
        <fullName evidence="1">proline--tRNA ligase</fullName>
        <ecNumber evidence="1">6.1.1.15</ecNumber>
    </recommendedName>
    <alternativeName>
        <fullName evidence="7">Prolyl-tRNA synthetase</fullName>
    </alternativeName>
</protein>
<evidence type="ECO:0000313" key="11">
    <source>
        <dbReference type="EMBL" id="RHY37749.1"/>
    </source>
</evidence>
<dbReference type="Proteomes" id="UP000283543">
    <property type="component" value="Unassembled WGS sequence"/>
</dbReference>
<evidence type="ECO:0000256" key="5">
    <source>
        <dbReference type="ARBA" id="ARBA00022917"/>
    </source>
</evidence>
<evidence type="ECO:0000256" key="1">
    <source>
        <dbReference type="ARBA" id="ARBA00012831"/>
    </source>
</evidence>
<evidence type="ECO:0000256" key="2">
    <source>
        <dbReference type="ARBA" id="ARBA00022598"/>
    </source>
</evidence>
<keyword evidence="3" id="KW-0547">Nucleotide-binding</keyword>
<dbReference type="InterPro" id="IPR002314">
    <property type="entry name" value="aa-tRNA-synt_IIb"/>
</dbReference>
<dbReference type="GO" id="GO:0005737">
    <property type="term" value="C:cytoplasm"/>
    <property type="evidence" value="ECO:0007669"/>
    <property type="project" value="InterPro"/>
</dbReference>
<dbReference type="InterPro" id="IPR004499">
    <property type="entry name" value="Pro-tRNA-ligase_IIa_arc-type"/>
</dbReference>
<dbReference type="InterPro" id="IPR004154">
    <property type="entry name" value="Anticodon-bd"/>
</dbReference>
<dbReference type="FunFam" id="3.30.930.10:FF:000007">
    <property type="entry name" value="Bifunctional glutamate/proline--tRNA ligase"/>
    <property type="match status" value="1"/>
</dbReference>
<dbReference type="FunFam" id="3.30.110.30:FF:000001">
    <property type="entry name" value="Bifunctional glutamate/proline--tRNA ligase"/>
    <property type="match status" value="1"/>
</dbReference>
<dbReference type="PANTHER" id="PTHR43382">
    <property type="entry name" value="PROLYL-TRNA SYNTHETASE"/>
    <property type="match status" value="1"/>
</dbReference>
<evidence type="ECO:0000256" key="3">
    <source>
        <dbReference type="ARBA" id="ARBA00022741"/>
    </source>
</evidence>
<dbReference type="Pfam" id="PF04073">
    <property type="entry name" value="tRNA_edit"/>
    <property type="match status" value="1"/>
</dbReference>
<dbReference type="GO" id="GO:0004827">
    <property type="term" value="F:proline-tRNA ligase activity"/>
    <property type="evidence" value="ECO:0007669"/>
    <property type="project" value="UniProtKB-EC"/>
</dbReference>
<dbReference type="PANTHER" id="PTHR43382:SF2">
    <property type="entry name" value="BIFUNCTIONAL GLUTAMATE_PROLINE--TRNA LIGASE"/>
    <property type="match status" value="1"/>
</dbReference>
<dbReference type="InterPro" id="IPR007214">
    <property type="entry name" value="YbaK/aa-tRNA-synth-assoc-dom"/>
</dbReference>
<dbReference type="Gene3D" id="3.30.110.30">
    <property type="entry name" value="C-terminal domain of ProRS"/>
    <property type="match status" value="1"/>
</dbReference>
<evidence type="ECO:0000256" key="8">
    <source>
        <dbReference type="ARBA" id="ARBA00047671"/>
    </source>
</evidence>
<evidence type="ECO:0000256" key="9">
    <source>
        <dbReference type="SAM" id="MobiDB-lite"/>
    </source>
</evidence>
<dbReference type="VEuPathDB" id="FungiDB:H257_04374"/>
<dbReference type="InterPro" id="IPR036621">
    <property type="entry name" value="Anticodon-bd_dom_sf"/>
</dbReference>
<feature type="region of interest" description="Disordered" evidence="9">
    <location>
        <begin position="213"/>
        <end position="236"/>
    </location>
</feature>
<dbReference type="SMART" id="SM00946">
    <property type="entry name" value="ProRS-C_1"/>
    <property type="match status" value="1"/>
</dbReference>
<feature type="compositionally biased region" description="Basic and acidic residues" evidence="9">
    <location>
        <begin position="221"/>
        <end position="236"/>
    </location>
</feature>
<dbReference type="NCBIfam" id="TIGR00408">
    <property type="entry name" value="proS_fam_I"/>
    <property type="match status" value="1"/>
</dbReference>
<accession>A0A3R6VVX3</accession>
<dbReference type="InterPro" id="IPR002316">
    <property type="entry name" value="Pro-tRNA-ligase_IIa"/>
</dbReference>
<organism evidence="11 12">
    <name type="scientific">Aphanomyces astaci</name>
    <name type="common">Crayfish plague agent</name>
    <dbReference type="NCBI Taxonomy" id="112090"/>
    <lineage>
        <taxon>Eukaryota</taxon>
        <taxon>Sar</taxon>
        <taxon>Stramenopiles</taxon>
        <taxon>Oomycota</taxon>
        <taxon>Saprolegniomycetes</taxon>
        <taxon>Saprolegniales</taxon>
        <taxon>Verrucalvaceae</taxon>
        <taxon>Aphanomyces</taxon>
    </lineage>
</organism>
<proteinExistence type="inferred from homology"/>
<keyword evidence="6" id="KW-0030">Aminoacyl-tRNA synthetase</keyword>
<evidence type="ECO:0000259" key="10">
    <source>
        <dbReference type="PROSITE" id="PS50862"/>
    </source>
</evidence>
<dbReference type="FunFam" id="3.90.960.10:FF:000005">
    <property type="entry name" value="Putative prolyl-tRNA synthetase"/>
    <property type="match status" value="1"/>
</dbReference>
<dbReference type="Pfam" id="PF00587">
    <property type="entry name" value="tRNA-synt_2b"/>
    <property type="match status" value="1"/>
</dbReference>
<dbReference type="InterPro" id="IPR006195">
    <property type="entry name" value="aa-tRNA-synth_II"/>
</dbReference>
<dbReference type="InterPro" id="IPR017449">
    <property type="entry name" value="Pro-tRNA_synth_II"/>
</dbReference>
<dbReference type="EMBL" id="QUTB01011589">
    <property type="protein sequence ID" value="RHY37749.1"/>
    <property type="molecule type" value="Genomic_DNA"/>
</dbReference>
<dbReference type="SUPFAM" id="SSF55826">
    <property type="entry name" value="YbaK/ProRS associated domain"/>
    <property type="match status" value="1"/>
</dbReference>
<dbReference type="PRINTS" id="PR01046">
    <property type="entry name" value="TRNASYNTHPRO"/>
</dbReference>
<dbReference type="InterPro" id="IPR045864">
    <property type="entry name" value="aa-tRNA-synth_II/BPL/LPL"/>
</dbReference>
<dbReference type="FunFam" id="3.40.50.800:FF:000005">
    <property type="entry name" value="bifunctional glutamate/proline--tRNA ligase"/>
    <property type="match status" value="1"/>
</dbReference>
<dbReference type="InterPro" id="IPR016061">
    <property type="entry name" value="Pro-tRNA_ligase_II_C"/>
</dbReference>
<comment type="catalytic activity">
    <reaction evidence="8">
        <text>tRNA(Pro) + L-proline + ATP = L-prolyl-tRNA(Pro) + AMP + diphosphate</text>
        <dbReference type="Rhea" id="RHEA:14305"/>
        <dbReference type="Rhea" id="RHEA-COMP:9700"/>
        <dbReference type="Rhea" id="RHEA-COMP:9702"/>
        <dbReference type="ChEBI" id="CHEBI:30616"/>
        <dbReference type="ChEBI" id="CHEBI:33019"/>
        <dbReference type="ChEBI" id="CHEBI:60039"/>
        <dbReference type="ChEBI" id="CHEBI:78442"/>
        <dbReference type="ChEBI" id="CHEBI:78532"/>
        <dbReference type="ChEBI" id="CHEBI:456215"/>
        <dbReference type="EC" id="6.1.1.15"/>
    </reaction>
</comment>
<dbReference type="CDD" id="cd00778">
    <property type="entry name" value="ProRS_core_arch_euk"/>
    <property type="match status" value="1"/>
</dbReference>
<keyword evidence="4" id="KW-0067">ATP-binding</keyword>
<name>A0A3R6VVX3_APHAT</name>
<dbReference type="AlphaFoldDB" id="A0A3R6VVX3"/>
<keyword evidence="5" id="KW-0648">Protein biosynthesis</keyword>
<dbReference type="GO" id="GO:0006433">
    <property type="term" value="P:prolyl-tRNA aminoacylation"/>
    <property type="evidence" value="ECO:0007669"/>
    <property type="project" value="InterPro"/>
</dbReference>
<dbReference type="GO" id="GO:0005524">
    <property type="term" value="F:ATP binding"/>
    <property type="evidence" value="ECO:0007669"/>
    <property type="project" value="UniProtKB-KW"/>
</dbReference>
<keyword evidence="2" id="KW-0436">Ligase</keyword>
<evidence type="ECO:0000256" key="6">
    <source>
        <dbReference type="ARBA" id="ARBA00023146"/>
    </source>
</evidence>
<evidence type="ECO:0000256" key="4">
    <source>
        <dbReference type="ARBA" id="ARBA00022840"/>
    </source>
</evidence>
<dbReference type="Gene3D" id="3.30.930.10">
    <property type="entry name" value="Bira Bifunctional Protein, Domain 2"/>
    <property type="match status" value="1"/>
</dbReference>
<dbReference type="PROSITE" id="PS50862">
    <property type="entry name" value="AA_TRNA_LIGASE_II"/>
    <property type="match status" value="1"/>
</dbReference>
<dbReference type="GO" id="GO:0002161">
    <property type="term" value="F:aminoacyl-tRNA deacylase activity"/>
    <property type="evidence" value="ECO:0007669"/>
    <property type="project" value="InterPro"/>
</dbReference>
<dbReference type="CDD" id="cd04335">
    <property type="entry name" value="PrdX_deacylase"/>
    <property type="match status" value="1"/>
</dbReference>
<evidence type="ECO:0000313" key="12">
    <source>
        <dbReference type="Proteomes" id="UP000283543"/>
    </source>
</evidence>
<gene>
    <name evidence="11" type="ORF">DYB34_013534</name>
</gene>
<dbReference type="Pfam" id="PF03129">
    <property type="entry name" value="HGTP_anticodon"/>
    <property type="match status" value="1"/>
</dbReference>
<dbReference type="EC" id="6.1.1.15" evidence="1"/>
<dbReference type="SUPFAM" id="SSF55681">
    <property type="entry name" value="Class II aaRS and biotin synthetases"/>
    <property type="match status" value="1"/>
</dbReference>
<dbReference type="Gene3D" id="3.90.960.10">
    <property type="entry name" value="YbaK/aminoacyl-tRNA synthetase-associated domain"/>
    <property type="match status" value="1"/>
</dbReference>
<dbReference type="HAMAP" id="MF_01571">
    <property type="entry name" value="Pro_tRNA_synth_type3"/>
    <property type="match status" value="1"/>
</dbReference>
<comment type="caution">
    <text evidence="11">The sequence shown here is derived from an EMBL/GenBank/DDBJ whole genome shotgun (WGS) entry which is preliminary data.</text>
</comment>
<feature type="non-terminal residue" evidence="11">
    <location>
        <position position="1"/>
    </location>
</feature>